<accession>A0ABP7USW4</accession>
<dbReference type="Pfam" id="PF18967">
    <property type="entry name" value="PycTM"/>
    <property type="match status" value="1"/>
</dbReference>
<feature type="transmembrane region" description="Helical" evidence="8">
    <location>
        <begin position="135"/>
        <end position="156"/>
    </location>
</feature>
<evidence type="ECO:0000256" key="2">
    <source>
        <dbReference type="ARBA" id="ARBA00022475"/>
    </source>
</evidence>
<feature type="transmembrane region" description="Helical" evidence="8">
    <location>
        <begin position="34"/>
        <end position="52"/>
    </location>
</feature>
<comment type="subcellular location">
    <subcellularLocation>
        <location evidence="1">Cell membrane</location>
    </subcellularLocation>
</comment>
<keyword evidence="3 8" id="KW-0812">Transmembrane</keyword>
<feature type="transmembrane region" description="Helical" evidence="8">
    <location>
        <begin position="58"/>
        <end position="80"/>
    </location>
</feature>
<keyword evidence="6" id="KW-0051">Antiviral defense</keyword>
<dbReference type="RefSeq" id="WP_345011506.1">
    <property type="nucleotide sequence ID" value="NZ_BAAAZY010000008.1"/>
</dbReference>
<dbReference type="EMBL" id="BAAAZY010000008">
    <property type="protein sequence ID" value="GAA4052017.1"/>
    <property type="molecule type" value="Genomic_DNA"/>
</dbReference>
<keyword evidence="7 8" id="KW-0472">Membrane</keyword>
<evidence type="ECO:0000256" key="7">
    <source>
        <dbReference type="ARBA" id="ARBA00023136"/>
    </source>
</evidence>
<keyword evidence="4" id="KW-0547">Nucleotide-binding</keyword>
<keyword evidence="11" id="KW-1185">Reference proteome</keyword>
<evidence type="ECO:0000256" key="3">
    <source>
        <dbReference type="ARBA" id="ARBA00022692"/>
    </source>
</evidence>
<keyword evidence="2" id="KW-1003">Cell membrane</keyword>
<organism evidence="10 11">
    <name type="scientific">Streptomyces shaanxiensis</name>
    <dbReference type="NCBI Taxonomy" id="653357"/>
    <lineage>
        <taxon>Bacteria</taxon>
        <taxon>Bacillati</taxon>
        <taxon>Actinomycetota</taxon>
        <taxon>Actinomycetes</taxon>
        <taxon>Kitasatosporales</taxon>
        <taxon>Streptomycetaceae</taxon>
        <taxon>Streptomyces</taxon>
    </lineage>
</organism>
<evidence type="ECO:0000313" key="10">
    <source>
        <dbReference type="EMBL" id="GAA4052017.1"/>
    </source>
</evidence>
<dbReference type="Proteomes" id="UP001499984">
    <property type="component" value="Unassembled WGS sequence"/>
</dbReference>
<gene>
    <name evidence="10" type="ORF">GCM10022233_23510</name>
</gene>
<comment type="caution">
    <text evidence="10">The sequence shown here is derived from an EMBL/GenBank/DDBJ whole genome shotgun (WGS) entry which is preliminary data.</text>
</comment>
<protein>
    <recommendedName>
        <fullName evidence="9">Pycsar effector protein domain-containing protein</fullName>
    </recommendedName>
</protein>
<keyword evidence="5 8" id="KW-1133">Transmembrane helix</keyword>
<evidence type="ECO:0000259" key="9">
    <source>
        <dbReference type="Pfam" id="PF18967"/>
    </source>
</evidence>
<dbReference type="InterPro" id="IPR043760">
    <property type="entry name" value="PycTM_dom"/>
</dbReference>
<evidence type="ECO:0000256" key="6">
    <source>
        <dbReference type="ARBA" id="ARBA00023118"/>
    </source>
</evidence>
<evidence type="ECO:0000313" key="11">
    <source>
        <dbReference type="Proteomes" id="UP001499984"/>
    </source>
</evidence>
<evidence type="ECO:0000256" key="5">
    <source>
        <dbReference type="ARBA" id="ARBA00022989"/>
    </source>
</evidence>
<evidence type="ECO:0000256" key="1">
    <source>
        <dbReference type="ARBA" id="ARBA00004236"/>
    </source>
</evidence>
<reference evidence="11" key="1">
    <citation type="journal article" date="2019" name="Int. J. Syst. Evol. Microbiol.">
        <title>The Global Catalogue of Microorganisms (GCM) 10K type strain sequencing project: providing services to taxonomists for standard genome sequencing and annotation.</title>
        <authorList>
            <consortium name="The Broad Institute Genomics Platform"/>
            <consortium name="The Broad Institute Genome Sequencing Center for Infectious Disease"/>
            <person name="Wu L."/>
            <person name="Ma J."/>
        </authorList>
    </citation>
    <scope>NUCLEOTIDE SEQUENCE [LARGE SCALE GENOMIC DNA]</scope>
    <source>
        <strain evidence="11">JCM 16925</strain>
    </source>
</reference>
<proteinExistence type="predicted"/>
<feature type="domain" description="Pycsar effector protein" evidence="9">
    <location>
        <begin position="17"/>
        <end position="154"/>
    </location>
</feature>
<evidence type="ECO:0000256" key="8">
    <source>
        <dbReference type="SAM" id="Phobius"/>
    </source>
</evidence>
<sequence>MAQGLNSGADHSSDNLNDALRTLTSELARADAKASVVLAMTGVALGFVAAQGSRHQGAIVLAVGAAGAMCLVIAFVVLLITVRPVHINTVTAEGWSRWATLEPESLRDHMRADLRAERVTFLSRAVAIKFRRLRLGINLILAGVCLLCAATALGLVL</sequence>
<name>A0ABP7USW4_9ACTN</name>
<evidence type="ECO:0000256" key="4">
    <source>
        <dbReference type="ARBA" id="ARBA00022741"/>
    </source>
</evidence>